<dbReference type="InterPro" id="IPR006938">
    <property type="entry name" value="DUF624"/>
</dbReference>
<gene>
    <name evidence="2" type="ORF">H9650_06180</name>
</gene>
<evidence type="ECO:0000313" key="2">
    <source>
        <dbReference type="EMBL" id="MBD7943702.1"/>
    </source>
</evidence>
<feature type="transmembrane region" description="Helical" evidence="1">
    <location>
        <begin position="103"/>
        <end position="131"/>
    </location>
</feature>
<keyword evidence="1" id="KW-1133">Transmembrane helix</keyword>
<feature type="transmembrane region" description="Helical" evidence="1">
    <location>
        <begin position="168"/>
        <end position="189"/>
    </location>
</feature>
<dbReference type="EMBL" id="JACSQO010000002">
    <property type="protein sequence ID" value="MBD7943702.1"/>
    <property type="molecule type" value="Genomic_DNA"/>
</dbReference>
<feature type="transmembrane region" description="Helical" evidence="1">
    <location>
        <begin position="20"/>
        <end position="53"/>
    </location>
</feature>
<dbReference type="RefSeq" id="WP_151109274.1">
    <property type="nucleotide sequence ID" value="NZ_JACSQO010000002.1"/>
</dbReference>
<evidence type="ECO:0000256" key="1">
    <source>
        <dbReference type="SAM" id="Phobius"/>
    </source>
</evidence>
<keyword evidence="1" id="KW-0812">Transmembrane</keyword>
<protein>
    <submittedName>
        <fullName evidence="2">YesL family protein</fullName>
    </submittedName>
</protein>
<dbReference type="Proteomes" id="UP000640786">
    <property type="component" value="Unassembled WGS sequence"/>
</dbReference>
<accession>A0ABR8R859</accession>
<comment type="caution">
    <text evidence="2">The sequence shown here is derived from an EMBL/GenBank/DDBJ whole genome shotgun (WGS) entry which is preliminary data.</text>
</comment>
<evidence type="ECO:0000313" key="3">
    <source>
        <dbReference type="Proteomes" id="UP000640786"/>
    </source>
</evidence>
<organism evidence="2 3">
    <name type="scientific">Psychrobacillus faecigallinarum</name>
    <dbReference type="NCBI Taxonomy" id="2762235"/>
    <lineage>
        <taxon>Bacteria</taxon>
        <taxon>Bacillati</taxon>
        <taxon>Bacillota</taxon>
        <taxon>Bacilli</taxon>
        <taxon>Bacillales</taxon>
        <taxon>Bacillaceae</taxon>
        <taxon>Psychrobacillus</taxon>
    </lineage>
</organism>
<name>A0ABR8R859_9BACI</name>
<keyword evidence="3" id="KW-1185">Reference proteome</keyword>
<feature type="transmembrane region" description="Helical" evidence="1">
    <location>
        <begin position="143"/>
        <end position="162"/>
    </location>
</feature>
<keyword evidence="1" id="KW-0472">Membrane</keyword>
<dbReference type="Pfam" id="PF04854">
    <property type="entry name" value="DUF624"/>
    <property type="match status" value="1"/>
</dbReference>
<sequence length="205" mass="23392">MNGFVNGYYQFSLWAMRLAYVNILWFVFTLVGLFFFGLMPATAGMFAVVRKWVSGDTDIKIFQTFWKSYSKEFFKANLLGYLLAGVGYLLYIELQILRAQENMVYFVASYGVIALYIVLLIVLLYSFPIFVHFNVNALQNIKWAFVIGVIHPVLTIAMIAILGFVHYVAFMTIPALLFFFGGSVTAYILTWGASKTFTKYEPSNV</sequence>
<proteinExistence type="predicted"/>
<feature type="transmembrane region" description="Helical" evidence="1">
    <location>
        <begin position="73"/>
        <end position="91"/>
    </location>
</feature>
<reference evidence="2 3" key="1">
    <citation type="submission" date="2020-08" db="EMBL/GenBank/DDBJ databases">
        <title>A Genomic Blueprint of the Chicken Gut Microbiome.</title>
        <authorList>
            <person name="Gilroy R."/>
            <person name="Ravi A."/>
            <person name="Getino M."/>
            <person name="Pursley I."/>
            <person name="Horton D.L."/>
            <person name="Alikhan N.-F."/>
            <person name="Baker D."/>
            <person name="Gharbi K."/>
            <person name="Hall N."/>
            <person name="Watson M."/>
            <person name="Adriaenssens E.M."/>
            <person name="Foster-Nyarko E."/>
            <person name="Jarju S."/>
            <person name="Secka A."/>
            <person name="Antonio M."/>
            <person name="Oren A."/>
            <person name="Chaudhuri R."/>
            <person name="La Ragione R.M."/>
            <person name="Hildebrand F."/>
            <person name="Pallen M.J."/>
        </authorList>
    </citation>
    <scope>NUCLEOTIDE SEQUENCE [LARGE SCALE GENOMIC DNA]</scope>
    <source>
        <strain evidence="2 3">Sa2BUA9</strain>
    </source>
</reference>